<evidence type="ECO:0000313" key="3">
    <source>
        <dbReference type="EMBL" id="UFP92967.1"/>
    </source>
</evidence>
<dbReference type="SUPFAM" id="SSF51735">
    <property type="entry name" value="NAD(P)-binding Rossmann-fold domains"/>
    <property type="match status" value="1"/>
</dbReference>
<dbReference type="EMBL" id="CP063845">
    <property type="protein sequence ID" value="UFP92967.1"/>
    <property type="molecule type" value="Genomic_DNA"/>
</dbReference>
<evidence type="ECO:0000313" key="4">
    <source>
        <dbReference type="Proteomes" id="UP001054846"/>
    </source>
</evidence>
<dbReference type="InterPro" id="IPR036291">
    <property type="entry name" value="NAD(P)-bd_dom_sf"/>
</dbReference>
<dbReference type="PANTHER" id="PTHR24321:SF11">
    <property type="entry name" value="BLR0893 PROTEIN"/>
    <property type="match status" value="1"/>
</dbReference>
<keyword evidence="4" id="KW-1185">Reference proteome</keyword>
<accession>A0ABY3PHD9</accession>
<dbReference type="PRINTS" id="PR00080">
    <property type="entry name" value="SDRFAMILY"/>
</dbReference>
<reference evidence="3 4" key="1">
    <citation type="journal article" date="2021" name="Genome Biol. Evol.">
        <title>Complete Genome Sequencing of a Novel Gloeobacter Species from a Waterfall Cave in Mexico.</title>
        <authorList>
            <person name="Saw J.H."/>
            <person name="Cardona T."/>
            <person name="Montejano G."/>
        </authorList>
    </citation>
    <scope>NUCLEOTIDE SEQUENCE [LARGE SCALE GENOMIC DNA]</scope>
    <source>
        <strain evidence="3">MG652769</strain>
    </source>
</reference>
<evidence type="ECO:0000256" key="1">
    <source>
        <dbReference type="ARBA" id="ARBA00006484"/>
    </source>
</evidence>
<dbReference type="Proteomes" id="UP001054846">
    <property type="component" value="Chromosome"/>
</dbReference>
<dbReference type="Pfam" id="PF13561">
    <property type="entry name" value="adh_short_C2"/>
    <property type="match status" value="1"/>
</dbReference>
<dbReference type="PANTHER" id="PTHR24321">
    <property type="entry name" value="DEHYDROGENASES, SHORT CHAIN"/>
    <property type="match status" value="1"/>
</dbReference>
<dbReference type="InterPro" id="IPR002347">
    <property type="entry name" value="SDR_fam"/>
</dbReference>
<dbReference type="Gene3D" id="3.40.50.720">
    <property type="entry name" value="NAD(P)-binding Rossmann-like Domain"/>
    <property type="match status" value="1"/>
</dbReference>
<keyword evidence="2 3" id="KW-0560">Oxidoreductase</keyword>
<protein>
    <submittedName>
        <fullName evidence="3">Glucose 1-dehydrogenase</fullName>
        <ecNumber evidence="3">1.1.1.47</ecNumber>
    </submittedName>
</protein>
<dbReference type="NCBIfam" id="NF005559">
    <property type="entry name" value="PRK07231.1"/>
    <property type="match status" value="1"/>
</dbReference>
<dbReference type="PRINTS" id="PR00081">
    <property type="entry name" value="GDHRDH"/>
</dbReference>
<gene>
    <name evidence="3" type="ORF">ISF26_14200</name>
</gene>
<sequence length="268" mass="28221">MNRIASTAQLQIAPPVFARPLEDKVAIVTGASSGIGRATALELARRGAKVVASARRVGPTLELVEAIRAEGHEATFVQADVTDEAYVERLVAEAIATYGKLDIAFNNAGTEGVFAPLLEQTKETYDLVFDANVRSVFYSMKHQAQAMLGAGGGVIVNNASMGGVIGFENAALYIATKHAVLGMTKSAALEWYRRGVRVNAICPGIIDTPFQDRIWPSTEAKNSFANATVAGRAGTAEEMAKVVAFLVSEDASFVSGHGLLADGGYSIA</sequence>
<dbReference type="CDD" id="cd05233">
    <property type="entry name" value="SDR_c"/>
    <property type="match status" value="1"/>
</dbReference>
<evidence type="ECO:0000256" key="2">
    <source>
        <dbReference type="ARBA" id="ARBA00023002"/>
    </source>
</evidence>
<organism evidence="3 4">
    <name type="scientific">Gloeobacter morelensis MG652769</name>
    <dbReference type="NCBI Taxonomy" id="2781736"/>
    <lineage>
        <taxon>Bacteria</taxon>
        <taxon>Bacillati</taxon>
        <taxon>Cyanobacteriota</taxon>
        <taxon>Cyanophyceae</taxon>
        <taxon>Gloeobacterales</taxon>
        <taxon>Gloeobacteraceae</taxon>
        <taxon>Gloeobacter</taxon>
        <taxon>Gloeobacter morelensis</taxon>
    </lineage>
</organism>
<dbReference type="RefSeq" id="WP_230839965.1">
    <property type="nucleotide sequence ID" value="NZ_CP063845.1"/>
</dbReference>
<dbReference type="EC" id="1.1.1.47" evidence="3"/>
<dbReference type="GO" id="GO:0047936">
    <property type="term" value="F:glucose 1-dehydrogenase [NAD(P)+] activity"/>
    <property type="evidence" value="ECO:0007669"/>
    <property type="project" value="UniProtKB-EC"/>
</dbReference>
<comment type="similarity">
    <text evidence="1">Belongs to the short-chain dehydrogenases/reductases (SDR) family.</text>
</comment>
<proteinExistence type="inferred from homology"/>
<name>A0ABY3PHD9_9CYAN</name>